<dbReference type="Proteomes" id="UP000596661">
    <property type="component" value="Chromosome 1"/>
</dbReference>
<protein>
    <recommendedName>
        <fullName evidence="1">Reverse transcriptase domain-containing protein</fullName>
    </recommendedName>
</protein>
<dbReference type="SUPFAM" id="SSF56672">
    <property type="entry name" value="DNA/RNA polymerases"/>
    <property type="match status" value="1"/>
</dbReference>
<evidence type="ECO:0000313" key="2">
    <source>
        <dbReference type="EnsemblPlants" id="cds.evm.model.01.416"/>
    </source>
</evidence>
<name>A0A803NP10_CANSA</name>
<sequence>MGDLRPIALCNVSYKILSKVLANRMRGLIDHVISPTQSAFIPGRLISDNIMVAFEIMHYLKWKTKGKKGFMAMKFDMSKTYDRVELDYLRAFMHCMGFSGKWINLIMKCVTFVRGSIIHNGHIMGPITPSSSPNTEATQRHQICTSLGMPEATDDSLYLGLPNIIGRKKTPILEFLKNKVINRI</sequence>
<feature type="domain" description="Reverse transcriptase" evidence="1">
    <location>
        <begin position="2"/>
        <end position="114"/>
    </location>
</feature>
<keyword evidence="3" id="KW-1185">Reference proteome</keyword>
<evidence type="ECO:0000259" key="1">
    <source>
        <dbReference type="Pfam" id="PF00078"/>
    </source>
</evidence>
<dbReference type="EnsemblPlants" id="evm.model.01.416">
    <property type="protein sequence ID" value="cds.evm.model.01.416"/>
    <property type="gene ID" value="evm.TU.01.416"/>
</dbReference>
<dbReference type="Pfam" id="PF00078">
    <property type="entry name" value="RVT_1"/>
    <property type="match status" value="1"/>
</dbReference>
<dbReference type="EMBL" id="UZAU01000011">
    <property type="status" value="NOT_ANNOTATED_CDS"/>
    <property type="molecule type" value="Genomic_DNA"/>
</dbReference>
<dbReference type="Gramene" id="evm.model.01.416">
    <property type="protein sequence ID" value="cds.evm.model.01.416"/>
    <property type="gene ID" value="evm.TU.01.416"/>
</dbReference>
<organism evidence="2 3">
    <name type="scientific">Cannabis sativa</name>
    <name type="common">Hemp</name>
    <name type="synonym">Marijuana</name>
    <dbReference type="NCBI Taxonomy" id="3483"/>
    <lineage>
        <taxon>Eukaryota</taxon>
        <taxon>Viridiplantae</taxon>
        <taxon>Streptophyta</taxon>
        <taxon>Embryophyta</taxon>
        <taxon>Tracheophyta</taxon>
        <taxon>Spermatophyta</taxon>
        <taxon>Magnoliopsida</taxon>
        <taxon>eudicotyledons</taxon>
        <taxon>Gunneridae</taxon>
        <taxon>Pentapetalae</taxon>
        <taxon>rosids</taxon>
        <taxon>fabids</taxon>
        <taxon>Rosales</taxon>
        <taxon>Cannabaceae</taxon>
        <taxon>Cannabis</taxon>
    </lineage>
</organism>
<proteinExistence type="predicted"/>
<dbReference type="PANTHER" id="PTHR46890:SF48">
    <property type="entry name" value="RNA-DIRECTED DNA POLYMERASE"/>
    <property type="match status" value="1"/>
</dbReference>
<dbReference type="AlphaFoldDB" id="A0A803NP10"/>
<evidence type="ECO:0000313" key="3">
    <source>
        <dbReference type="Proteomes" id="UP000596661"/>
    </source>
</evidence>
<reference evidence="2" key="1">
    <citation type="submission" date="2018-11" db="EMBL/GenBank/DDBJ databases">
        <authorList>
            <person name="Grassa J C."/>
        </authorList>
    </citation>
    <scope>NUCLEOTIDE SEQUENCE [LARGE SCALE GENOMIC DNA]</scope>
</reference>
<dbReference type="PANTHER" id="PTHR46890">
    <property type="entry name" value="NON-LTR RETROLELEMENT REVERSE TRANSCRIPTASE-LIKE PROTEIN-RELATED"/>
    <property type="match status" value="1"/>
</dbReference>
<dbReference type="OMA" id="IMHYLKW"/>
<dbReference type="InterPro" id="IPR043502">
    <property type="entry name" value="DNA/RNA_pol_sf"/>
</dbReference>
<dbReference type="InterPro" id="IPR000477">
    <property type="entry name" value="RT_dom"/>
</dbReference>
<accession>A0A803NP10</accession>
<reference evidence="2" key="2">
    <citation type="submission" date="2021-03" db="UniProtKB">
        <authorList>
            <consortium name="EnsemblPlants"/>
        </authorList>
    </citation>
    <scope>IDENTIFICATION</scope>
</reference>
<dbReference type="InterPro" id="IPR052343">
    <property type="entry name" value="Retrotransposon-Effector_Assoc"/>
</dbReference>